<dbReference type="InterPro" id="IPR022041">
    <property type="entry name" value="Methyltransf_FA"/>
</dbReference>
<proteinExistence type="predicted"/>
<dbReference type="Proteomes" id="UP000507470">
    <property type="component" value="Unassembled WGS sequence"/>
</dbReference>
<evidence type="ECO:0000313" key="3">
    <source>
        <dbReference type="Proteomes" id="UP000507470"/>
    </source>
</evidence>
<protein>
    <recommendedName>
        <fullName evidence="1">Farnesoic acid O-methyl transferase domain-containing protein</fullName>
    </recommendedName>
</protein>
<dbReference type="OrthoDB" id="2142040at2759"/>
<feature type="domain" description="Farnesoic acid O-methyl transferase" evidence="1">
    <location>
        <begin position="96"/>
        <end position="218"/>
    </location>
</feature>
<sequence>MSFTSVTCDASIPMIKYRPDLSEVASCEDIVVFDLETSSLALDCDILQIAASHLRYCIDEIEIQTSNSGNIDASSTPDIFNYYTNLSDFHLFPSQNQLFRFRVEACNDAFILLSAAVNLQSQDFYEICISANGNKATSFRRKYNTGAIYFLSTLDILSCTEKRTMVVRWTLDGKITLNKETSVGTEIVMEWTDPNPIPINGVGIMTGWGANGLWVIERSSFLIGRYCSVPTTYGNMMLFSTSVQRSRMICLSKCLLYSACLGVNFNKETNECELVSGGQIIHEISHPDWSFYTKC</sequence>
<name>A0A6J8CXH1_MYTCO</name>
<reference evidence="2 3" key="1">
    <citation type="submission" date="2020-06" db="EMBL/GenBank/DDBJ databases">
        <authorList>
            <person name="Li R."/>
            <person name="Bekaert M."/>
        </authorList>
    </citation>
    <scope>NUCLEOTIDE SEQUENCE [LARGE SCALE GENOMIC DNA]</scope>
    <source>
        <strain evidence="3">wild</strain>
    </source>
</reference>
<dbReference type="PANTHER" id="PTHR36695">
    <property type="entry name" value="AGAP008648-PA"/>
    <property type="match status" value="1"/>
</dbReference>
<keyword evidence="3" id="KW-1185">Reference proteome</keyword>
<dbReference type="EMBL" id="CACVKT020006208">
    <property type="protein sequence ID" value="CAC5400545.1"/>
    <property type="molecule type" value="Genomic_DNA"/>
</dbReference>
<dbReference type="PANTHER" id="PTHR36695:SF12">
    <property type="entry name" value="AGAP008648-PA"/>
    <property type="match status" value="1"/>
</dbReference>
<evidence type="ECO:0000259" key="1">
    <source>
        <dbReference type="Pfam" id="PF12248"/>
    </source>
</evidence>
<gene>
    <name evidence="2" type="ORF">MCOR_34716</name>
</gene>
<dbReference type="AlphaFoldDB" id="A0A6J8CXH1"/>
<organism evidence="2 3">
    <name type="scientific">Mytilus coruscus</name>
    <name type="common">Sea mussel</name>
    <dbReference type="NCBI Taxonomy" id="42192"/>
    <lineage>
        <taxon>Eukaryota</taxon>
        <taxon>Metazoa</taxon>
        <taxon>Spiralia</taxon>
        <taxon>Lophotrochozoa</taxon>
        <taxon>Mollusca</taxon>
        <taxon>Bivalvia</taxon>
        <taxon>Autobranchia</taxon>
        <taxon>Pteriomorphia</taxon>
        <taxon>Mytilida</taxon>
        <taxon>Mytiloidea</taxon>
        <taxon>Mytilidae</taxon>
        <taxon>Mytilinae</taxon>
        <taxon>Mytilus</taxon>
    </lineage>
</organism>
<accession>A0A6J8CXH1</accession>
<dbReference type="Pfam" id="PF12248">
    <property type="entry name" value="Methyltransf_FA"/>
    <property type="match status" value="1"/>
</dbReference>
<evidence type="ECO:0000313" key="2">
    <source>
        <dbReference type="EMBL" id="CAC5400545.1"/>
    </source>
</evidence>